<dbReference type="OrthoDB" id="440160at2759"/>
<evidence type="ECO:0000256" key="1">
    <source>
        <dbReference type="ARBA" id="ARBA00006066"/>
    </source>
</evidence>
<dbReference type="EMBL" id="EQ962654">
    <property type="protein sequence ID" value="EED19291.1"/>
    <property type="molecule type" value="Genomic_DNA"/>
</dbReference>
<dbReference type="InterPro" id="IPR024078">
    <property type="entry name" value="LmbE-like_dom_sf"/>
</dbReference>
<reference evidence="4" key="1">
    <citation type="journal article" date="2015" name="Genome Announc.">
        <title>Genome sequence of the AIDS-associated pathogen Penicillium marneffei (ATCC18224) and its near taxonomic relative Talaromyces stipitatus (ATCC10500).</title>
        <authorList>
            <person name="Nierman W.C."/>
            <person name="Fedorova-Abrams N.D."/>
            <person name="Andrianopoulos A."/>
        </authorList>
    </citation>
    <scope>NUCLEOTIDE SEQUENCE [LARGE SCALE GENOMIC DNA]</scope>
    <source>
        <strain evidence="4">ATCC 10500 / CBS 375.48 / QM 6759 / NRRL 1006</strain>
    </source>
</reference>
<sequence>MAAYRPILAAATHITRRAARRRFSIISSLLLFSLLFPIFLYLLLGNVLASDPRLVPHAIRNAQSVLFITAHSDDGSLFFGPSILQSWGRKHVNRYVLVLSSGENSETNRLETKASCDQYSIPDKKCLILENKDLQAHRPWDEQLIQRILERHVTKWNVDLIITFDAYGISSHDENHVALSNSVQRFSNLHDHHNPVAYALQTKSMFRAYLSLLDLVPTSVPFTFRILQAMFLSVPEGYQTSLDGKIAIPPPKDGDVYGDKALIVTSWSRHVKAQEALRKHASESSWNRVLYSSLSRYMWFNDLRRM</sequence>
<evidence type="ECO:0000313" key="4">
    <source>
        <dbReference type="Proteomes" id="UP000001745"/>
    </source>
</evidence>
<dbReference type="STRING" id="441959.B8M6B6"/>
<evidence type="ECO:0000313" key="3">
    <source>
        <dbReference type="EMBL" id="EED19291.1"/>
    </source>
</evidence>
<proteinExistence type="inferred from homology"/>
<dbReference type="GeneID" id="8108017"/>
<protein>
    <recommendedName>
        <fullName evidence="2">N-acetylglucosaminylphosphatidylinositol deacetylase</fullName>
        <ecNumber evidence="2">3.5.1.89</ecNumber>
    </recommendedName>
</protein>
<dbReference type="HOGENOM" id="CLU_034979_0_2_1"/>
<organism evidence="3 4">
    <name type="scientific">Talaromyces stipitatus (strain ATCC 10500 / CBS 375.48 / QM 6759 / NRRL 1006)</name>
    <name type="common">Penicillium stipitatum</name>
    <dbReference type="NCBI Taxonomy" id="441959"/>
    <lineage>
        <taxon>Eukaryota</taxon>
        <taxon>Fungi</taxon>
        <taxon>Dikarya</taxon>
        <taxon>Ascomycota</taxon>
        <taxon>Pezizomycotina</taxon>
        <taxon>Eurotiomycetes</taxon>
        <taxon>Eurotiomycetidae</taxon>
        <taxon>Eurotiales</taxon>
        <taxon>Trichocomaceae</taxon>
        <taxon>Talaromyces</taxon>
        <taxon>Talaromyces sect. Talaromyces</taxon>
    </lineage>
</organism>
<dbReference type="InParanoid" id="B8M6B6"/>
<dbReference type="OMA" id="WDACESM"/>
<comment type="similarity">
    <text evidence="1">Belongs to the PIGL family.</text>
</comment>
<dbReference type="GO" id="GO:0005783">
    <property type="term" value="C:endoplasmic reticulum"/>
    <property type="evidence" value="ECO:0007669"/>
    <property type="project" value="TreeGrafter"/>
</dbReference>
<dbReference type="AlphaFoldDB" id="B8M6B6"/>
<dbReference type="GO" id="GO:0016020">
    <property type="term" value="C:membrane"/>
    <property type="evidence" value="ECO:0007669"/>
    <property type="project" value="GOC"/>
</dbReference>
<dbReference type="EC" id="3.5.1.89" evidence="2"/>
<dbReference type="eggNOG" id="KOG3332">
    <property type="taxonomic scope" value="Eukaryota"/>
</dbReference>
<keyword evidence="4" id="KW-1185">Reference proteome</keyword>
<dbReference type="InterPro" id="IPR003737">
    <property type="entry name" value="GlcNAc_PI_deacetylase-related"/>
</dbReference>
<dbReference type="RefSeq" id="XP_002479725.1">
    <property type="nucleotide sequence ID" value="XM_002479680.1"/>
</dbReference>
<dbReference type="GO" id="GO:0000225">
    <property type="term" value="F:N-acetylglucosaminylphosphatidylinositol deacetylase activity"/>
    <property type="evidence" value="ECO:0007669"/>
    <property type="project" value="UniProtKB-EC"/>
</dbReference>
<dbReference type="UniPathway" id="UPA00196"/>
<dbReference type="PANTHER" id="PTHR12993:SF11">
    <property type="entry name" value="N-ACETYLGLUCOSAMINYL-PHOSPHATIDYLINOSITOL DE-N-ACETYLASE"/>
    <property type="match status" value="1"/>
</dbReference>
<evidence type="ECO:0000256" key="2">
    <source>
        <dbReference type="ARBA" id="ARBA00012176"/>
    </source>
</evidence>
<dbReference type="Proteomes" id="UP000001745">
    <property type="component" value="Unassembled WGS sequence"/>
</dbReference>
<dbReference type="Gene3D" id="3.40.50.10320">
    <property type="entry name" value="LmbE-like"/>
    <property type="match status" value="1"/>
</dbReference>
<dbReference type="GO" id="GO:0006506">
    <property type="term" value="P:GPI anchor biosynthetic process"/>
    <property type="evidence" value="ECO:0007669"/>
    <property type="project" value="UniProtKB-UniPathway"/>
</dbReference>
<dbReference type="Pfam" id="PF02585">
    <property type="entry name" value="PIG-L"/>
    <property type="match status" value="1"/>
</dbReference>
<gene>
    <name evidence="3" type="ORF">TSTA_026050</name>
</gene>
<dbReference type="PhylomeDB" id="B8M6B6"/>
<name>B8M6B6_TALSN</name>
<dbReference type="PANTHER" id="PTHR12993">
    <property type="entry name" value="N-ACETYLGLUCOSAMINYL-PHOSPHATIDYLINOSITOL DE-N-ACETYLASE-RELATED"/>
    <property type="match status" value="1"/>
</dbReference>
<dbReference type="VEuPathDB" id="FungiDB:TSTA_026050"/>
<accession>B8M6B6</accession>
<dbReference type="SUPFAM" id="SSF102588">
    <property type="entry name" value="LmbE-like"/>
    <property type="match status" value="1"/>
</dbReference>